<dbReference type="AlphaFoldDB" id="A0A2Y9BAT8"/>
<evidence type="ECO:0000256" key="5">
    <source>
        <dbReference type="ARBA" id="ARBA00023136"/>
    </source>
</evidence>
<evidence type="ECO:0000256" key="1">
    <source>
        <dbReference type="ARBA" id="ARBA00004651"/>
    </source>
</evidence>
<dbReference type="GO" id="GO:0005886">
    <property type="term" value="C:plasma membrane"/>
    <property type="evidence" value="ECO:0007669"/>
    <property type="project" value="UniProtKB-SubCell"/>
</dbReference>
<evidence type="ECO:0000256" key="4">
    <source>
        <dbReference type="ARBA" id="ARBA00022989"/>
    </source>
</evidence>
<dbReference type="Proteomes" id="UP000245845">
    <property type="component" value="Unassembled WGS sequence"/>
</dbReference>
<dbReference type="PANTHER" id="PTHR30287">
    <property type="entry name" value="MEMBRANE COMPONENT OF PREDICTED ABC SUPERFAMILY METABOLITE UPTAKE TRANSPORTER"/>
    <property type="match status" value="1"/>
</dbReference>
<dbReference type="RefSeq" id="WP_109730465.1">
    <property type="nucleotide sequence ID" value="NZ_BAAACK010000004.1"/>
</dbReference>
<name>A0A2Y9BAT8_9FIRM</name>
<evidence type="ECO:0000259" key="7">
    <source>
        <dbReference type="Pfam" id="PF02687"/>
    </source>
</evidence>
<keyword evidence="5 6" id="KW-0472">Membrane</keyword>
<evidence type="ECO:0000313" key="8">
    <source>
        <dbReference type="EMBL" id="PWJ30840.1"/>
    </source>
</evidence>
<proteinExistence type="predicted"/>
<feature type="transmembrane region" description="Helical" evidence="6">
    <location>
        <begin position="350"/>
        <end position="369"/>
    </location>
</feature>
<dbReference type="EMBL" id="QGDL01000003">
    <property type="protein sequence ID" value="PWJ30840.1"/>
    <property type="molecule type" value="Genomic_DNA"/>
</dbReference>
<keyword evidence="2" id="KW-1003">Cell membrane</keyword>
<gene>
    <name evidence="8" type="ORF">A8806_103245</name>
</gene>
<sequence length="794" mass="90107">MIQRILKKDMKRRKSVNIILFLFITIASIFLSSSINNILVVTSAVEYYMDYAKVPDINFIVSGTQEKEVIDDWIEHESPNLKSWGYNTVMSVNEKDIKIHREKKDSAFKSNGVTTYIGTMNAEYCKVYDMDGRDFTLKQGEAAIGYGIAEDNKLSEGDQIRISAAGGVNKIFTIKYLVKDAAFGSEMAGMSRIMLSEEDYKDYSEKNESNLQGLYYVNTGDQNTFIREYNDQEFTSALNMITRQTYTMAYSFDMIMAALLILIGICLILIALLVLRFTLVFTLEEEYREIGIMKAVGLKEFAIKKIYLVKYFFIVTAGSAVGLAASIPVSQMMVKGVSRNMIMEDTSANFWVNIICTFLIIALVMLFCYGCTRKLNKISAISAIRGGQSGERFHRRSVLKMHKCKRMPVAVFLGLNDMASHLKRYLVLMVTFCLSFILITIPLNTLNTMQSEEMAEKFCMNPDSSVYIETIEKPGEEPYKTIKDLKAGMNRVEKELKEKGYDAKLTAVPIYFLRFYEEEQGGKNHIMTVQILGENNDFLTYLEGEAPTLENEIAISRAILEQNDWQIGDTVEVGLTNGTKKMLITGTYSDYMQLGKSARMNPEIDLSSEIMFQYWNIMADVKTDLTQQELADKMEKLFPDYKWTTAQEVVDRNVGGIQENLKSMLVPMTGMLCAVIMLITLLMERLFIAREKGEIAMMKSMGYKNRTICLWQVLRMVWVALVSMIAAVPLSFVSNQFILKPIFAIMGAEVEIQVVPWQVYGLYPGVLLVGIILATVIAAVKVKQINIRELNNLE</sequence>
<dbReference type="Pfam" id="PF02687">
    <property type="entry name" value="FtsX"/>
    <property type="match status" value="2"/>
</dbReference>
<feature type="transmembrane region" description="Helical" evidence="6">
    <location>
        <begin position="254"/>
        <end position="275"/>
    </location>
</feature>
<dbReference type="PANTHER" id="PTHR30287:SF2">
    <property type="entry name" value="BLL1001 PROTEIN"/>
    <property type="match status" value="1"/>
</dbReference>
<protein>
    <submittedName>
        <fullName evidence="8">Putative ABC transport system permease protein</fullName>
    </submittedName>
</protein>
<feature type="domain" description="ABC3 transporter permease C-terminal" evidence="7">
    <location>
        <begin position="671"/>
        <end position="786"/>
    </location>
</feature>
<accession>A0A2Y9BAT8</accession>
<keyword evidence="4 6" id="KW-1133">Transmembrane helix</keyword>
<keyword evidence="9" id="KW-1185">Reference proteome</keyword>
<feature type="transmembrane region" description="Helical" evidence="6">
    <location>
        <begin position="708"/>
        <end position="732"/>
    </location>
</feature>
<feature type="transmembrane region" description="Helical" evidence="6">
    <location>
        <begin position="760"/>
        <end position="780"/>
    </location>
</feature>
<comment type="subcellular location">
    <subcellularLocation>
        <location evidence="1">Cell membrane</location>
        <topology evidence="1">Multi-pass membrane protein</topology>
    </subcellularLocation>
</comment>
<dbReference type="InterPro" id="IPR038766">
    <property type="entry name" value="Membrane_comp_ABC_pdt"/>
</dbReference>
<dbReference type="InterPro" id="IPR003838">
    <property type="entry name" value="ABC3_permease_C"/>
</dbReference>
<feature type="transmembrane region" description="Helical" evidence="6">
    <location>
        <begin position="664"/>
        <end position="687"/>
    </location>
</feature>
<organism evidence="8 9">
    <name type="scientific">Faecalicatena orotica</name>
    <dbReference type="NCBI Taxonomy" id="1544"/>
    <lineage>
        <taxon>Bacteria</taxon>
        <taxon>Bacillati</taxon>
        <taxon>Bacillota</taxon>
        <taxon>Clostridia</taxon>
        <taxon>Lachnospirales</taxon>
        <taxon>Lachnospiraceae</taxon>
        <taxon>Faecalicatena</taxon>
    </lineage>
</organism>
<evidence type="ECO:0000313" key="9">
    <source>
        <dbReference type="Proteomes" id="UP000245845"/>
    </source>
</evidence>
<evidence type="ECO:0000256" key="6">
    <source>
        <dbReference type="SAM" id="Phobius"/>
    </source>
</evidence>
<feature type="domain" description="ABC3 transporter permease C-terminal" evidence="7">
    <location>
        <begin position="262"/>
        <end position="378"/>
    </location>
</feature>
<reference evidence="8 9" key="1">
    <citation type="submission" date="2018-05" db="EMBL/GenBank/DDBJ databases">
        <title>The Hungate 1000. A catalogue of reference genomes from the rumen microbiome.</title>
        <authorList>
            <person name="Kelly W."/>
        </authorList>
    </citation>
    <scope>NUCLEOTIDE SEQUENCE [LARGE SCALE GENOMIC DNA]</scope>
    <source>
        <strain evidence="8 9">NLAE-zl-C242</strain>
    </source>
</reference>
<comment type="caution">
    <text evidence="8">The sequence shown here is derived from an EMBL/GenBank/DDBJ whole genome shotgun (WGS) entry which is preliminary data.</text>
</comment>
<feature type="transmembrane region" description="Helical" evidence="6">
    <location>
        <begin position="425"/>
        <end position="443"/>
    </location>
</feature>
<evidence type="ECO:0000256" key="2">
    <source>
        <dbReference type="ARBA" id="ARBA00022475"/>
    </source>
</evidence>
<feature type="transmembrane region" description="Helical" evidence="6">
    <location>
        <begin position="308"/>
        <end position="330"/>
    </location>
</feature>
<dbReference type="OrthoDB" id="9766372at2"/>
<keyword evidence="3 6" id="KW-0812">Transmembrane</keyword>
<evidence type="ECO:0000256" key="3">
    <source>
        <dbReference type="ARBA" id="ARBA00022692"/>
    </source>
</evidence>